<sequence length="511" mass="57355">MSVTISMNNSSDPISTNAPTYNEETWKQATTNKLELKDGLSSTSSAIGDDLPPKPFIRSPTEKALVKKIHYAVLPFVFGCVFIQYADKAVLSAAAVLGMLEDCNVTQTQYSILGSLFYVGFITYQMPNNYLIQRVGSISRYLGTLLVIWGLVLALTSQAKTFATLAVLRVFLGLFEAATYPCLLIIVNTLYRREEHPKCFGFLWMSNGFGVIFANLLSYGIAHMDMARNIRAWQWNFIILGALTILLGISVFFLLPDHPHSNRFHLTPEEKIIVDERTQDNAVVRQRKVNYAHYWEAIKEAQFWLLCFTALCIQLPNGGLVVFGNPFVKSLGFSSLNAILLQLPVGTVVVLYVAFVIYFEHKTKQLVLSACTTAVISMVGCLLLAVLPHQPIKLFAYYLSWAFNGTYAMLLTIVGTNVKGYSKKVFYNGGIMIFYTIGSFCGPLMMVSDEAPSYRSGMIGFTVAMFLVVLTLNVSRLWMARRNMQRKDNHGHTDAHLDHSDTQDQNFKYRL</sequence>
<evidence type="ECO:0000256" key="2">
    <source>
        <dbReference type="ARBA" id="ARBA00022448"/>
    </source>
</evidence>
<comment type="subcellular location">
    <subcellularLocation>
        <location evidence="1">Membrane</location>
        <topology evidence="1">Multi-pass membrane protein</topology>
    </subcellularLocation>
</comment>
<feature type="transmembrane region" description="Helical" evidence="7">
    <location>
        <begin position="107"/>
        <end position="126"/>
    </location>
</feature>
<evidence type="ECO:0000256" key="5">
    <source>
        <dbReference type="ARBA" id="ARBA00023136"/>
    </source>
</evidence>
<dbReference type="Proteomes" id="UP000193560">
    <property type="component" value="Unassembled WGS sequence"/>
</dbReference>
<dbReference type="Gene3D" id="1.20.1250.20">
    <property type="entry name" value="MFS general substrate transporter like domains"/>
    <property type="match status" value="2"/>
</dbReference>
<name>A0A1X2IEE3_9FUNG</name>
<dbReference type="STRING" id="90262.A0A1X2IEE3"/>
<feature type="transmembrane region" description="Helical" evidence="7">
    <location>
        <begin position="394"/>
        <end position="413"/>
    </location>
</feature>
<dbReference type="InterPro" id="IPR020846">
    <property type="entry name" value="MFS_dom"/>
</dbReference>
<evidence type="ECO:0000313" key="10">
    <source>
        <dbReference type="Proteomes" id="UP000193560"/>
    </source>
</evidence>
<proteinExistence type="predicted"/>
<evidence type="ECO:0000256" key="4">
    <source>
        <dbReference type="ARBA" id="ARBA00022989"/>
    </source>
</evidence>
<feature type="domain" description="Major facilitator superfamily (MFS) profile" evidence="8">
    <location>
        <begin position="73"/>
        <end position="483"/>
    </location>
</feature>
<feature type="transmembrane region" description="Helical" evidence="7">
    <location>
        <begin position="69"/>
        <end position="87"/>
    </location>
</feature>
<feature type="transmembrane region" description="Helical" evidence="7">
    <location>
        <begin position="303"/>
        <end position="324"/>
    </location>
</feature>
<feature type="transmembrane region" description="Helical" evidence="7">
    <location>
        <begin position="458"/>
        <end position="479"/>
    </location>
</feature>
<keyword evidence="3 7" id="KW-0812">Transmembrane</keyword>
<evidence type="ECO:0000256" key="6">
    <source>
        <dbReference type="SAM" id="MobiDB-lite"/>
    </source>
</evidence>
<protein>
    <submittedName>
        <fullName evidence="9">Major facilitator superfamily domain-containing protein</fullName>
    </submittedName>
</protein>
<dbReference type="EMBL" id="MCGE01000013">
    <property type="protein sequence ID" value="ORZ15069.1"/>
    <property type="molecule type" value="Genomic_DNA"/>
</dbReference>
<accession>A0A1X2IEE3</accession>
<keyword evidence="5 7" id="KW-0472">Membrane</keyword>
<evidence type="ECO:0000256" key="3">
    <source>
        <dbReference type="ARBA" id="ARBA00022692"/>
    </source>
</evidence>
<dbReference type="AlphaFoldDB" id="A0A1X2IEE3"/>
<dbReference type="Pfam" id="PF07690">
    <property type="entry name" value="MFS_1"/>
    <property type="match status" value="1"/>
</dbReference>
<feature type="transmembrane region" description="Helical" evidence="7">
    <location>
        <begin position="162"/>
        <end position="187"/>
    </location>
</feature>
<dbReference type="OrthoDB" id="6730379at2759"/>
<organism evidence="9 10">
    <name type="scientific">Absidia repens</name>
    <dbReference type="NCBI Taxonomy" id="90262"/>
    <lineage>
        <taxon>Eukaryota</taxon>
        <taxon>Fungi</taxon>
        <taxon>Fungi incertae sedis</taxon>
        <taxon>Mucoromycota</taxon>
        <taxon>Mucoromycotina</taxon>
        <taxon>Mucoromycetes</taxon>
        <taxon>Mucorales</taxon>
        <taxon>Cunninghamellaceae</taxon>
        <taxon>Absidia</taxon>
    </lineage>
</organism>
<dbReference type="PANTHER" id="PTHR43791:SF63">
    <property type="entry name" value="HIGH AFFINITY CYSTEINE TRANSPORTER"/>
    <property type="match status" value="1"/>
</dbReference>
<dbReference type="SUPFAM" id="SSF103473">
    <property type="entry name" value="MFS general substrate transporter"/>
    <property type="match status" value="1"/>
</dbReference>
<evidence type="ECO:0000313" key="9">
    <source>
        <dbReference type="EMBL" id="ORZ15069.1"/>
    </source>
</evidence>
<feature type="transmembrane region" description="Helical" evidence="7">
    <location>
        <begin position="199"/>
        <end position="221"/>
    </location>
</feature>
<keyword evidence="4 7" id="KW-1133">Transmembrane helix</keyword>
<keyword evidence="2" id="KW-0813">Transport</keyword>
<feature type="transmembrane region" description="Helical" evidence="7">
    <location>
        <begin position="425"/>
        <end position="446"/>
    </location>
</feature>
<feature type="transmembrane region" description="Helical" evidence="7">
    <location>
        <begin position="366"/>
        <end position="388"/>
    </location>
</feature>
<comment type="caution">
    <text evidence="9">The sequence shown here is derived from an EMBL/GenBank/DDBJ whole genome shotgun (WGS) entry which is preliminary data.</text>
</comment>
<reference evidence="9 10" key="1">
    <citation type="submission" date="2016-07" db="EMBL/GenBank/DDBJ databases">
        <title>Pervasive Adenine N6-methylation of Active Genes in Fungi.</title>
        <authorList>
            <consortium name="DOE Joint Genome Institute"/>
            <person name="Mondo S.J."/>
            <person name="Dannebaum R.O."/>
            <person name="Kuo R.C."/>
            <person name="Labutti K."/>
            <person name="Haridas S."/>
            <person name="Kuo A."/>
            <person name="Salamov A."/>
            <person name="Ahrendt S.R."/>
            <person name="Lipzen A."/>
            <person name="Sullivan W."/>
            <person name="Andreopoulos W.B."/>
            <person name="Clum A."/>
            <person name="Lindquist E."/>
            <person name="Daum C."/>
            <person name="Ramamoorthy G.K."/>
            <person name="Gryganskyi A."/>
            <person name="Culley D."/>
            <person name="Magnuson J.K."/>
            <person name="James T.Y."/>
            <person name="O'Malley M.A."/>
            <person name="Stajich J.E."/>
            <person name="Spatafora J.W."/>
            <person name="Visel A."/>
            <person name="Grigoriev I.V."/>
        </authorList>
    </citation>
    <scope>NUCLEOTIDE SEQUENCE [LARGE SCALE GENOMIC DNA]</scope>
    <source>
        <strain evidence="9 10">NRRL 1336</strain>
    </source>
</reference>
<keyword evidence="10" id="KW-1185">Reference proteome</keyword>
<dbReference type="GO" id="GO:0016020">
    <property type="term" value="C:membrane"/>
    <property type="evidence" value="ECO:0007669"/>
    <property type="project" value="UniProtKB-SubCell"/>
</dbReference>
<dbReference type="InterPro" id="IPR036259">
    <property type="entry name" value="MFS_trans_sf"/>
</dbReference>
<feature type="transmembrane region" description="Helical" evidence="7">
    <location>
        <begin position="138"/>
        <end position="156"/>
    </location>
</feature>
<dbReference type="GO" id="GO:0022857">
    <property type="term" value="F:transmembrane transporter activity"/>
    <property type="evidence" value="ECO:0007669"/>
    <property type="project" value="InterPro"/>
</dbReference>
<feature type="region of interest" description="Disordered" evidence="6">
    <location>
        <begin position="1"/>
        <end position="21"/>
    </location>
</feature>
<evidence type="ECO:0000256" key="1">
    <source>
        <dbReference type="ARBA" id="ARBA00004141"/>
    </source>
</evidence>
<feature type="transmembrane region" description="Helical" evidence="7">
    <location>
        <begin position="336"/>
        <end position="359"/>
    </location>
</feature>
<evidence type="ECO:0000259" key="8">
    <source>
        <dbReference type="PROSITE" id="PS50850"/>
    </source>
</evidence>
<feature type="transmembrane region" description="Helical" evidence="7">
    <location>
        <begin position="233"/>
        <end position="255"/>
    </location>
</feature>
<evidence type="ECO:0000256" key="7">
    <source>
        <dbReference type="SAM" id="Phobius"/>
    </source>
</evidence>
<dbReference type="InterPro" id="IPR011701">
    <property type="entry name" value="MFS"/>
</dbReference>
<dbReference type="PANTHER" id="PTHR43791">
    <property type="entry name" value="PERMEASE-RELATED"/>
    <property type="match status" value="1"/>
</dbReference>
<gene>
    <name evidence="9" type="ORF">BCR42DRAFT_353130</name>
</gene>
<dbReference type="PROSITE" id="PS50850">
    <property type="entry name" value="MFS"/>
    <property type="match status" value="1"/>
</dbReference>